<dbReference type="AlphaFoldDB" id="A0A7K0DLU6"/>
<dbReference type="GO" id="GO:0022857">
    <property type="term" value="F:transmembrane transporter activity"/>
    <property type="evidence" value="ECO:0007669"/>
    <property type="project" value="InterPro"/>
</dbReference>
<feature type="transmembrane region" description="Helical" evidence="7">
    <location>
        <begin position="438"/>
        <end position="456"/>
    </location>
</feature>
<dbReference type="SUPFAM" id="SSF103473">
    <property type="entry name" value="MFS general substrate transporter"/>
    <property type="match status" value="2"/>
</dbReference>
<evidence type="ECO:0000256" key="5">
    <source>
        <dbReference type="ARBA" id="ARBA00022989"/>
    </source>
</evidence>
<dbReference type="InterPro" id="IPR004638">
    <property type="entry name" value="EmrB-like"/>
</dbReference>
<feature type="transmembrane region" description="Helical" evidence="7">
    <location>
        <begin position="110"/>
        <end position="132"/>
    </location>
</feature>
<keyword evidence="2" id="KW-0813">Transport</keyword>
<dbReference type="Gene3D" id="1.20.1720.10">
    <property type="entry name" value="Multidrug resistance protein D"/>
    <property type="match status" value="1"/>
</dbReference>
<protein>
    <submittedName>
        <fullName evidence="8">Multidrug export protein EmrB</fullName>
    </submittedName>
</protein>
<comment type="caution">
    <text evidence="8">The sequence shown here is derived from an EMBL/GenBank/DDBJ whole genome shotgun (WGS) entry which is preliminary data.</text>
</comment>
<evidence type="ECO:0000256" key="1">
    <source>
        <dbReference type="ARBA" id="ARBA00004651"/>
    </source>
</evidence>
<evidence type="ECO:0000256" key="7">
    <source>
        <dbReference type="SAM" id="Phobius"/>
    </source>
</evidence>
<feature type="transmembrane region" description="Helical" evidence="7">
    <location>
        <begin position="206"/>
        <end position="223"/>
    </location>
</feature>
<feature type="transmembrane region" description="Helical" evidence="7">
    <location>
        <begin position="144"/>
        <end position="169"/>
    </location>
</feature>
<feature type="transmembrane region" description="Helical" evidence="7">
    <location>
        <begin position="85"/>
        <end position="104"/>
    </location>
</feature>
<evidence type="ECO:0000256" key="6">
    <source>
        <dbReference type="ARBA" id="ARBA00023136"/>
    </source>
</evidence>
<evidence type="ECO:0000256" key="2">
    <source>
        <dbReference type="ARBA" id="ARBA00022448"/>
    </source>
</evidence>
<evidence type="ECO:0000256" key="3">
    <source>
        <dbReference type="ARBA" id="ARBA00022475"/>
    </source>
</evidence>
<feature type="transmembrane region" description="Helical" evidence="7">
    <location>
        <begin position="338"/>
        <end position="358"/>
    </location>
</feature>
<evidence type="ECO:0000313" key="8">
    <source>
        <dbReference type="EMBL" id="MQY25794.1"/>
    </source>
</evidence>
<comment type="subcellular location">
    <subcellularLocation>
        <location evidence="1">Cell membrane</location>
        <topology evidence="1">Multi-pass membrane protein</topology>
    </subcellularLocation>
</comment>
<organism evidence="8 9">
    <name type="scientific">Nocardia aurantia</name>
    <dbReference type="NCBI Taxonomy" id="2585199"/>
    <lineage>
        <taxon>Bacteria</taxon>
        <taxon>Bacillati</taxon>
        <taxon>Actinomycetota</taxon>
        <taxon>Actinomycetes</taxon>
        <taxon>Mycobacteriales</taxon>
        <taxon>Nocardiaceae</taxon>
        <taxon>Nocardia</taxon>
    </lineage>
</organism>
<evidence type="ECO:0000313" key="9">
    <source>
        <dbReference type="Proteomes" id="UP000431401"/>
    </source>
</evidence>
<dbReference type="Proteomes" id="UP000431401">
    <property type="component" value="Unassembled WGS sequence"/>
</dbReference>
<feature type="transmembrane region" description="Helical" evidence="7">
    <location>
        <begin position="272"/>
        <end position="299"/>
    </location>
</feature>
<dbReference type="Gene3D" id="1.20.1250.20">
    <property type="entry name" value="MFS general substrate transporter like domains"/>
    <property type="match status" value="1"/>
</dbReference>
<feature type="transmembrane region" description="Helical" evidence="7">
    <location>
        <begin position="52"/>
        <end position="73"/>
    </location>
</feature>
<feature type="transmembrane region" description="Helical" evidence="7">
    <location>
        <begin position="18"/>
        <end position="40"/>
    </location>
</feature>
<accession>A0A7K0DLU6</accession>
<keyword evidence="6 7" id="KW-0472">Membrane</keyword>
<dbReference type="RefSeq" id="WP_153339686.1">
    <property type="nucleotide sequence ID" value="NZ_WEGI01000003.1"/>
</dbReference>
<dbReference type="NCBIfam" id="TIGR00711">
    <property type="entry name" value="efflux_EmrB"/>
    <property type="match status" value="1"/>
</dbReference>
<feature type="transmembrane region" description="Helical" evidence="7">
    <location>
        <begin position="305"/>
        <end position="326"/>
    </location>
</feature>
<keyword evidence="4 7" id="KW-0812">Transmembrane</keyword>
<gene>
    <name evidence="8" type="primary">emrB_1</name>
    <name evidence="8" type="ORF">NRB56_13530</name>
</gene>
<dbReference type="GO" id="GO:0005886">
    <property type="term" value="C:plasma membrane"/>
    <property type="evidence" value="ECO:0007669"/>
    <property type="project" value="UniProtKB-SubCell"/>
</dbReference>
<dbReference type="CDD" id="cd17321">
    <property type="entry name" value="MFS_MMR_MDR_like"/>
    <property type="match status" value="1"/>
</dbReference>
<proteinExistence type="predicted"/>
<dbReference type="PANTHER" id="PTHR42718:SF48">
    <property type="entry name" value="CONSERVED TWO-DOMAIN MEMBRANE PROTEIN-RELATED"/>
    <property type="match status" value="1"/>
</dbReference>
<keyword evidence="5 7" id="KW-1133">Transmembrane helix</keyword>
<dbReference type="OrthoDB" id="7375466at2"/>
<dbReference type="InterPro" id="IPR011701">
    <property type="entry name" value="MFS"/>
</dbReference>
<name>A0A7K0DLU6_9NOCA</name>
<feature type="transmembrane region" description="Helical" evidence="7">
    <location>
        <begin position="229"/>
        <end position="252"/>
    </location>
</feature>
<keyword evidence="3" id="KW-1003">Cell membrane</keyword>
<reference evidence="8 9" key="1">
    <citation type="submission" date="2019-10" db="EMBL/GenBank/DDBJ databases">
        <title>Nocardia macrotermitis sp. nov. and Nocardia aurantia sp. nov., isolated from the gut of fungus growing-termite Macrotermes natalensis.</title>
        <authorList>
            <person name="Benndorf R."/>
            <person name="Schwitalla J."/>
            <person name="Martin K."/>
            <person name="De Beer W."/>
            <person name="Kaster A.-K."/>
            <person name="Vollmers J."/>
            <person name="Poulsen M."/>
            <person name="Beemelmanns C."/>
        </authorList>
    </citation>
    <scope>NUCLEOTIDE SEQUENCE [LARGE SCALE GENOMIC DNA]</scope>
    <source>
        <strain evidence="8 9">RB56</strain>
    </source>
</reference>
<dbReference type="Pfam" id="PF07690">
    <property type="entry name" value="MFS_1"/>
    <property type="match status" value="1"/>
</dbReference>
<dbReference type="PROSITE" id="PS00216">
    <property type="entry name" value="SUGAR_TRANSPORT_1"/>
    <property type="match status" value="1"/>
</dbReference>
<dbReference type="PANTHER" id="PTHR42718">
    <property type="entry name" value="MAJOR FACILITATOR SUPERFAMILY MULTIDRUG TRANSPORTER MFSC"/>
    <property type="match status" value="1"/>
</dbReference>
<feature type="transmembrane region" description="Helical" evidence="7">
    <location>
        <begin position="175"/>
        <end position="194"/>
    </location>
</feature>
<feature type="transmembrane region" description="Helical" evidence="7">
    <location>
        <begin position="364"/>
        <end position="390"/>
    </location>
</feature>
<sequence>MTDSVANEIPAAIEPRRVLLITSVATFVAFLDMSVVNVAFTDITQSFPGTKLSTLSWVVSGYAVFFAAVLTPIGRYADVFGRKAVFVWSLLGFTVASALCTIAPNIEFLIGARALQGVAAGGMIPAALGLVLGSYPVERRVAAVAAWAAASSAAAAFGPALGGVLVWAWDWRAVFLINVPVGLLAFVAGLSWLPEIRPNLRVRPDPLGAVLVGIGVGAVVVGLTQGGEWGWGSVAFLGTTIGGLVLLALGILRSMQHPVPVFEVKLWADRKFASASAVSFLFGIAMFAWLLACPLWTIVVWKYSVWEAGLANSPGAFTAAIGAGIVGRSKHPDIQRIATIAGAVLFGISGILFALLLHEQSRFLAVWLPVGLLSGLAIGLLMTAVSSAAATSLPQANFASGYGMSMTARQMGGGLGIAAFAAITISVTTGWLDGLHAVFWFAAAAMVPVIVAALPMTGGPAAAEPTADAAGAQSPLSDSVM</sequence>
<keyword evidence="9" id="KW-1185">Reference proteome</keyword>
<evidence type="ECO:0000256" key="4">
    <source>
        <dbReference type="ARBA" id="ARBA00022692"/>
    </source>
</evidence>
<feature type="transmembrane region" description="Helical" evidence="7">
    <location>
        <begin position="411"/>
        <end position="432"/>
    </location>
</feature>
<dbReference type="InterPro" id="IPR036259">
    <property type="entry name" value="MFS_trans_sf"/>
</dbReference>
<dbReference type="EMBL" id="WEGI01000003">
    <property type="protein sequence ID" value="MQY25794.1"/>
    <property type="molecule type" value="Genomic_DNA"/>
</dbReference>
<dbReference type="InterPro" id="IPR005829">
    <property type="entry name" value="Sugar_transporter_CS"/>
</dbReference>